<dbReference type="Proteomes" id="UP000217785">
    <property type="component" value="Unassembled WGS sequence"/>
</dbReference>
<evidence type="ECO:0000313" key="2">
    <source>
        <dbReference type="EMBL" id="GAX91986.1"/>
    </source>
</evidence>
<protein>
    <recommendedName>
        <fullName evidence="1">Methyltransferase type 11 domain-containing protein</fullName>
    </recommendedName>
</protein>
<sequence>MQSIVKQFLEIAIKHFAVPEPIYEIGSYQVAGQEGYADLRPYFPGKKYVGCDMRMGPGVDQIEDVESLSLASGSVGSLITVDTLEHVKNPFNAIREIYRVLQDGGILLLAVPFNFQIHDYPSDYWRYTPSCVDMLLENFSFCTVLWEKHPLEVDPAEVYAVAVKNSEPPLANIQSFIDEVRGRYGFAVRSQNLNITG</sequence>
<dbReference type="RefSeq" id="WP_165912623.1">
    <property type="nucleotide sequence ID" value="NZ_BDUF01000112.1"/>
</dbReference>
<dbReference type="Gene3D" id="3.40.50.150">
    <property type="entry name" value="Vaccinia Virus protein VP39"/>
    <property type="match status" value="1"/>
</dbReference>
<keyword evidence="3" id="KW-1185">Reference proteome</keyword>
<dbReference type="AlphaFoldDB" id="A0A292YS31"/>
<name>A0A292YS31_9BACL</name>
<evidence type="ECO:0000313" key="3">
    <source>
        <dbReference type="Proteomes" id="UP000217785"/>
    </source>
</evidence>
<dbReference type="SUPFAM" id="SSF53335">
    <property type="entry name" value="S-adenosyl-L-methionine-dependent methyltransferases"/>
    <property type="match status" value="1"/>
</dbReference>
<comment type="caution">
    <text evidence="2">The sequence shown here is derived from an EMBL/GenBank/DDBJ whole genome shotgun (WGS) entry which is preliminary data.</text>
</comment>
<accession>A0A292YS31</accession>
<organism evidence="2 3">
    <name type="scientific">Effusibacillus lacus</name>
    <dbReference type="NCBI Taxonomy" id="1348429"/>
    <lineage>
        <taxon>Bacteria</taxon>
        <taxon>Bacillati</taxon>
        <taxon>Bacillota</taxon>
        <taxon>Bacilli</taxon>
        <taxon>Bacillales</taxon>
        <taxon>Alicyclobacillaceae</taxon>
        <taxon>Effusibacillus</taxon>
    </lineage>
</organism>
<dbReference type="EMBL" id="BDUF01000112">
    <property type="protein sequence ID" value="GAX91986.1"/>
    <property type="molecule type" value="Genomic_DNA"/>
</dbReference>
<dbReference type="Pfam" id="PF08241">
    <property type="entry name" value="Methyltransf_11"/>
    <property type="match status" value="1"/>
</dbReference>
<reference evidence="3" key="1">
    <citation type="submission" date="2017-07" db="EMBL/GenBank/DDBJ databases">
        <title>Draft genome sequence of Effusibacillus lacus strain skLN1.</title>
        <authorList>
            <person name="Watanabe M."/>
            <person name="Kojima H."/>
            <person name="Fukui M."/>
        </authorList>
    </citation>
    <scope>NUCLEOTIDE SEQUENCE [LARGE SCALE GENOMIC DNA]</scope>
    <source>
        <strain evidence="3">skLN1</strain>
    </source>
</reference>
<dbReference type="GO" id="GO:0008757">
    <property type="term" value="F:S-adenosylmethionine-dependent methyltransferase activity"/>
    <property type="evidence" value="ECO:0007669"/>
    <property type="project" value="InterPro"/>
</dbReference>
<dbReference type="InterPro" id="IPR013216">
    <property type="entry name" value="Methyltransf_11"/>
</dbReference>
<evidence type="ECO:0000259" key="1">
    <source>
        <dbReference type="Pfam" id="PF08241"/>
    </source>
</evidence>
<feature type="domain" description="Methyltransferase type 11" evidence="1">
    <location>
        <begin position="62"/>
        <end position="108"/>
    </location>
</feature>
<proteinExistence type="predicted"/>
<dbReference type="InterPro" id="IPR029063">
    <property type="entry name" value="SAM-dependent_MTases_sf"/>
</dbReference>
<gene>
    <name evidence="2" type="ORF">EFBL_3677</name>
</gene>